<evidence type="ECO:0000313" key="3">
    <source>
        <dbReference type="Proteomes" id="UP000018538"/>
    </source>
</evidence>
<feature type="region of interest" description="Disordered" evidence="1">
    <location>
        <begin position="172"/>
        <end position="257"/>
    </location>
</feature>
<accession>V7PJH7</accession>
<name>V7PJH7_PLAYE</name>
<evidence type="ECO:0000313" key="2">
    <source>
        <dbReference type="EMBL" id="ETB58473.1"/>
    </source>
</evidence>
<dbReference type="Proteomes" id="UP000018538">
    <property type="component" value="Unassembled WGS sequence"/>
</dbReference>
<feature type="compositionally biased region" description="Basic and acidic residues" evidence="1">
    <location>
        <begin position="284"/>
        <end position="295"/>
    </location>
</feature>
<dbReference type="AlphaFoldDB" id="V7PJH7"/>
<feature type="compositionally biased region" description="Basic and acidic residues" evidence="1">
    <location>
        <begin position="196"/>
        <end position="257"/>
    </location>
</feature>
<feature type="compositionally biased region" description="Basic and acidic residues" evidence="1">
    <location>
        <begin position="175"/>
        <end position="189"/>
    </location>
</feature>
<protein>
    <submittedName>
        <fullName evidence="2">Uncharacterized protein</fullName>
    </submittedName>
</protein>
<feature type="compositionally biased region" description="Basic and acidic residues" evidence="1">
    <location>
        <begin position="8"/>
        <end position="53"/>
    </location>
</feature>
<feature type="region of interest" description="Disordered" evidence="1">
    <location>
        <begin position="271"/>
        <end position="295"/>
    </location>
</feature>
<dbReference type="OrthoDB" id="341422at2759"/>
<evidence type="ECO:0000256" key="1">
    <source>
        <dbReference type="SAM" id="MobiDB-lite"/>
    </source>
</evidence>
<organism evidence="2 3">
    <name type="scientific">Plasmodium yoelii 17X</name>
    <dbReference type="NCBI Taxonomy" id="1323249"/>
    <lineage>
        <taxon>Eukaryota</taxon>
        <taxon>Sar</taxon>
        <taxon>Alveolata</taxon>
        <taxon>Apicomplexa</taxon>
        <taxon>Aconoidasida</taxon>
        <taxon>Haemosporida</taxon>
        <taxon>Plasmodiidae</taxon>
        <taxon>Plasmodium</taxon>
        <taxon>Plasmodium (Vinckeia)</taxon>
    </lineage>
</organism>
<feature type="region of interest" description="Disordered" evidence="1">
    <location>
        <begin position="1"/>
        <end position="56"/>
    </location>
</feature>
<dbReference type="EMBL" id="KI635789">
    <property type="protein sequence ID" value="ETB58473.1"/>
    <property type="molecule type" value="Genomic_DNA"/>
</dbReference>
<keyword evidence="3" id="KW-1185">Reference proteome</keyword>
<reference evidence="2 3" key="1">
    <citation type="submission" date="2013-11" db="EMBL/GenBank/DDBJ databases">
        <title>The Genome Sequence of Plasmodium yoelii 17X.</title>
        <authorList>
            <consortium name="The Broad Institute Genomics Platform"/>
            <consortium name="The Broad Institute Genome Sequencing Center for Infectious Disease"/>
            <person name="Neafsey D."/>
            <person name="Adams J."/>
            <person name="Walker B."/>
            <person name="Young S.K."/>
            <person name="Zeng Q."/>
            <person name="Gargeya S."/>
            <person name="Fitzgerald M."/>
            <person name="Haas B."/>
            <person name="Abouelleil A."/>
            <person name="Alvarado L."/>
            <person name="Chapman S.B."/>
            <person name="Gainer-Dewar J."/>
            <person name="Goldberg J."/>
            <person name="Griggs A."/>
            <person name="Gujja S."/>
            <person name="Hansen M."/>
            <person name="Howarth C."/>
            <person name="Imamovic A."/>
            <person name="Ireland A."/>
            <person name="Larimer J."/>
            <person name="McCowan C."/>
            <person name="Murphy C."/>
            <person name="Pearson M."/>
            <person name="Poon T.W."/>
            <person name="Priest M."/>
            <person name="Roberts A."/>
            <person name="Saif S."/>
            <person name="Shea T."/>
            <person name="Sykes S."/>
            <person name="Wortman J."/>
            <person name="Nusbaum C."/>
            <person name="Birren B."/>
        </authorList>
    </citation>
    <scope>NUCLEOTIDE SEQUENCE [LARGE SCALE GENOMIC DNA]</scope>
    <source>
        <strain evidence="2 3">17X</strain>
    </source>
</reference>
<sequence>MDSNNLKESSDENSGKDGNDRNGSDDSLVHKDNNINEDKTPEQSEKNENIDDKKKKKIETSNIYYSDSPNSSFDTSKRIGDLIMGKGLNNSLQSKVEYTNKINNTFEDNFQNSNIGEIAVCHSNEFMKKDIIRTQSNNIYNNTNEKNSLKKNIVSFDDANKKIYNGKGIEMANVDPKKGEEKDEEKSGENGEENDEKSGEKDDETDEKKSGEKNDEKDDEKSGEKDDEKNDEKDDEKRDETDVSDSSRKIASQDEDKDKINLDKTCTYFKNKENDNFSGNNKSTYEHKKKIEQVEPKANGPKKIKNINNFLTEKKNAQKITVFVGEKIQKVKADFKYGEDAPQNVNQKTIYESGNIIQNGNDNFKENEKRIIEKKQEKTVFVAQRCERSNADARAGEALIKKVPEKTVFEAQRCEKSNADARTGDKLKEVSSENVIYESQKCNQIITDFRASDKIKEVMKRNMLDECHNI</sequence>
<gene>
    <name evidence="2" type="ORF">YYC_04069</name>
</gene>
<proteinExistence type="predicted"/>